<dbReference type="GO" id="GO:0019079">
    <property type="term" value="P:viral genome replication"/>
    <property type="evidence" value="ECO:0007669"/>
    <property type="project" value="InterPro"/>
</dbReference>
<dbReference type="KEGG" id="vg:5176448"/>
<gene>
    <name evidence="5" type="ORF">QF4000071</name>
    <name evidence="4" type="ORF">wdlz-06GM85</name>
</gene>
<reference evidence="5" key="6">
    <citation type="submission" date="2021-06" db="EMBL/GenBank/DDBJ databases">
        <authorList>
            <person name="Xiao Q."/>
            <person name="Zhang X.X."/>
            <person name="Tang M.J."/>
        </authorList>
    </citation>
    <scope>NUCLEOTIDE SEQUENCE</scope>
    <source>
        <strain evidence="5">QF4</strain>
    </source>
</reference>
<keyword evidence="2" id="KW-0378">Hydrolase</keyword>
<evidence type="ECO:0000313" key="3">
    <source>
        <dbReference type="EMBL" id="ADG21232.1"/>
    </source>
</evidence>
<dbReference type="GO" id="GO:0003678">
    <property type="term" value="F:DNA helicase activity"/>
    <property type="evidence" value="ECO:0007669"/>
    <property type="project" value="InterPro"/>
</dbReference>
<evidence type="ECO:0000313" key="2">
    <source>
        <dbReference type="EMBL" id="ABI35757.1"/>
    </source>
</evidence>
<evidence type="ECO:0000256" key="1">
    <source>
        <dbReference type="SAM" id="MobiDB-lite"/>
    </source>
</evidence>
<name>A0EYX7_9ABAC</name>
<accession>A0EYX7</accession>
<organism evidence="2 6">
    <name type="scientific">Ectropis obliqua nucleopolyhedrovirus</name>
    <dbReference type="NCBI Taxonomy" id="59376"/>
    <lineage>
        <taxon>Viruses</taxon>
        <taxon>Viruses incertae sedis</taxon>
        <taxon>Naldaviricetes</taxon>
        <taxon>Lefavirales</taxon>
        <taxon>Baculoviridae</taxon>
        <taxon>Alphabaculovirus</taxon>
        <taxon>Alphabaculovirus ecobliquae</taxon>
    </lineage>
</organism>
<keyword evidence="2" id="KW-0347">Helicase</keyword>
<feature type="region of interest" description="Disordered" evidence="1">
    <location>
        <begin position="787"/>
        <end position="823"/>
    </location>
</feature>
<reference evidence="2 6" key="3">
    <citation type="journal article" date="2007" name="Virology">
        <title>Genome sequence and organization of a nucleopolyhedrovirus that infects the tea looper caterpillar, Ectropis obliqua.</title>
        <authorList>
            <person name="Ma X.C."/>
            <person name="Shang J.Y."/>
            <person name="Yang Z.N."/>
            <person name="Bao Y.Y."/>
            <person name="Xiao Q."/>
            <person name="Zhang C.X."/>
        </authorList>
    </citation>
    <scope>NUCLEOTIDE SEQUENCE [LARGE SCALE GENOMIC DNA]</scope>
    <source>
        <strain evidence="2 6">A1</strain>
    </source>
</reference>
<dbReference type="InterPro" id="IPR006824">
    <property type="entry name" value="DNA_helicase_Baculovir"/>
</dbReference>
<feature type="compositionally biased region" description="Acidic residues" evidence="1">
    <location>
        <begin position="787"/>
        <end position="797"/>
    </location>
</feature>
<dbReference type="Proteomes" id="UP000214344">
    <property type="component" value="Segment"/>
</dbReference>
<reference evidence="4" key="5">
    <citation type="submission" date="2013-04" db="EMBL/GenBank/DDBJ databases">
        <authorList>
            <person name="Chen J."/>
            <person name="Hu Y."/>
            <person name="Yin Y."/>
            <person name="Wang B."/>
            <person name="Zhu Y."/>
        </authorList>
    </citation>
    <scope>NUCLEOTIDE SEQUENCE</scope>
    <source>
        <strain evidence="4">Unioasis 1</strain>
    </source>
</reference>
<dbReference type="EMBL" id="MZ394738">
    <property type="protein sequence ID" value="QWV59657.1"/>
    <property type="molecule type" value="Genomic_DNA"/>
</dbReference>
<evidence type="ECO:0000313" key="4">
    <source>
        <dbReference type="EMBL" id="AGS47928.1"/>
    </source>
</evidence>
<dbReference type="EMBL" id="KC960018">
    <property type="protein sequence ID" value="AGS47928.1"/>
    <property type="molecule type" value="Genomic_DNA"/>
</dbReference>
<dbReference type="Pfam" id="PF04735">
    <property type="entry name" value="Baculo_helicase"/>
    <property type="match status" value="3"/>
</dbReference>
<evidence type="ECO:0000313" key="5">
    <source>
        <dbReference type="EMBL" id="QWV59657.1"/>
    </source>
</evidence>
<keyword evidence="6" id="KW-1185">Reference proteome</keyword>
<reference evidence="3" key="4">
    <citation type="submission" date="2010-03" db="EMBL/GenBank/DDBJ databases">
        <authorList>
            <person name="Liu W."/>
            <person name="Xue R."/>
            <person name="Cao G."/>
            <person name="Gong C."/>
        </authorList>
    </citation>
    <scope>NUCLEOTIDE SEQUENCE</scope>
    <source>
        <strain evidence="3">Suzhou</strain>
    </source>
</reference>
<dbReference type="RefSeq" id="YP_874267.1">
    <property type="nucleotide sequence ID" value="NC_008586.1"/>
</dbReference>
<keyword evidence="2" id="KW-0067">ATP-binding</keyword>
<reference evidence="2 6" key="1">
    <citation type="journal article" date="2006" name="J. Microbiol.">
        <title>Morphological, phylogenetic and biological characteristics of Ectropis obliqua single-nucleocapsid nucleopolyhedrovirus.</title>
        <authorList>
            <person name="Ma X.C."/>
            <person name="Xu H.J."/>
            <person name="Tang M.J."/>
            <person name="Xiao Q."/>
            <person name="Hong J."/>
            <person name="Zhang C.X."/>
        </authorList>
    </citation>
    <scope>NUCLEOTIDE SEQUENCE [LARGE SCALE GENOMIC DNA]</scope>
    <source>
        <strain evidence="2 6">A1</strain>
    </source>
</reference>
<sequence>MATVPISVDQIFVDIFADCQRPDDAVLKDFNLVDCLILKNDVLQKKQIVKNVANFQRLLQTMRNETTKCLKSYCHNVHDHVIAPHDWYVQGNCFIVMVRPFIENKYYETVKHNINFNQFLQSNKQDYGNECVKANDYYYWPNITISYFGWRLYLQMKFNIDIGDYVPLLGNCAIGNVSLFDFEPDYFVNIEMSLVHKEKKLFVNGRTEFTDKHDALFDVTMLDGSQSVCKINDKLVFSNKNFFNYIRDDINLTKCQTVEKYKGLIRVDLQSLRSFKPATDEHHKKIVTKERLKVNNVITASSENDDIVTHVESCVKLLNEYMTKIMVQHEIANKNVLQHYLTASKYVNFDYMIILIWRLIAKSNNFLFFETDIKLYLELLCEKLYLSGSVEFAEVQKRCEPYTKLTPKVFTRFCAHWTVFSQDNSLESLACYYAIHLMIYNKLSQNNENNEKDCWEYNYENVIHSGASAEIMCKGFFKKIQTANACLVFNGKHYVGVKKDDDLFKLTEKCSAVVMSSIKFNNWKYLYFTDEGVYNLFINDYHDSCPFILGNTLLGALTLKSEKTYLPESVINFMLDTGKIERDIFRIYHVAKLCRDVKMLKSNIAIVLSFDNCKACNAYEQQKLNDCFREIWNFNQHELITLGLYLNENKMSNLVNNLKCGECKLKKAPKKCTCYNEIQIELKTLKIILIIELLSNNIAILELAWSMLYSSVLYTKILMDSIYVTKSTDINLRNIKSNAMYFNTNKTKIVNYLYNYINNIDHASQLIDYLSNFKNFLQNLQNNVENNDDSAFDENESDTSCSSNQTQNENANASDDDDDDDIVDRKKNSVADTSVSKHKNYNHCGKMQIIDNFYEHYTMNTTFLNRWNIWWDKLIVARKNDDLNTWLIRFYTRVILSKINLEEYNHFYINNIVTGYLYFRTFTNFNYINSLLVIHYCASLGIPSDYEKMCLYITGKPGSGKSSNTEILEHIITVHKHNADSYTLSKKETDEMEADKMISQLYVINEMKECNDSFFKTSADSTKSNSVCRKYQGSQKYEANYKLMIINNKPLYISNYDKGVRNRFAIVNMKHEFVENYKFTGSVYSHIKQQKFPMERSYYETLYKPVRLFLSHILMYKRSKRDGYVSYKNIIKNDAIHNYNLMCLDVNNNTVHALLYILNVRITNDCKLIDESKIEKMIEMAAPYVETMIHDSMKLKRNANNTARVPQLCVDFKKKFNEYYRENDRAYCGIDLAWKKNDFNTTPPLFKCGNE</sequence>
<dbReference type="EMBL" id="HM002642">
    <property type="protein sequence ID" value="ADG21232.1"/>
    <property type="molecule type" value="Genomic_DNA"/>
</dbReference>
<feature type="compositionally biased region" description="Polar residues" evidence="1">
    <location>
        <begin position="798"/>
        <end position="813"/>
    </location>
</feature>
<evidence type="ECO:0000313" key="6">
    <source>
        <dbReference type="Proteomes" id="UP000214344"/>
    </source>
</evidence>
<dbReference type="EMBL" id="DQ837165">
    <property type="protein sequence ID" value="ABI35757.1"/>
    <property type="molecule type" value="Genomic_DNA"/>
</dbReference>
<reference evidence="2" key="2">
    <citation type="submission" date="2006-07" db="EMBL/GenBank/DDBJ databases">
        <authorList>
            <person name="Zhang C.-X."/>
            <person name="Yang Z.-N."/>
            <person name="Ma X.-C."/>
            <person name="Xiao Q."/>
        </authorList>
    </citation>
    <scope>NUCLEOTIDE SEQUENCE</scope>
    <source>
        <strain evidence="2">A1</strain>
    </source>
</reference>
<proteinExistence type="predicted"/>
<protein>
    <submittedName>
        <fullName evidence="2 4">Helicase</fullName>
    </submittedName>
</protein>
<keyword evidence="2" id="KW-0547">Nucleotide-binding</keyword>